<feature type="transmembrane region" description="Helical" evidence="7">
    <location>
        <begin position="16"/>
        <end position="33"/>
    </location>
</feature>
<protein>
    <submittedName>
        <fullName evidence="9">Peptidoglycan binding domain-containing protein</fullName>
    </submittedName>
</protein>
<organism evidence="9 10">
    <name type="scientific">Enterococcus xiangfangensis</name>
    <dbReference type="NCBI Taxonomy" id="1296537"/>
    <lineage>
        <taxon>Bacteria</taxon>
        <taxon>Bacillati</taxon>
        <taxon>Bacillota</taxon>
        <taxon>Bacilli</taxon>
        <taxon>Lactobacillales</taxon>
        <taxon>Enterococcaceae</taxon>
        <taxon>Enterococcus</taxon>
    </lineage>
</organism>
<proteinExistence type="predicted"/>
<keyword evidence="7" id="KW-0472">Membrane</keyword>
<feature type="domain" description="L,D-TPase catalytic" evidence="8">
    <location>
        <begin position="344"/>
        <end position="467"/>
    </location>
</feature>
<dbReference type="Pfam" id="PF12229">
    <property type="entry name" value="PG_binding_4"/>
    <property type="match status" value="2"/>
</dbReference>
<name>A0ABU3FA84_9ENTE</name>
<dbReference type="PANTHER" id="PTHR30582">
    <property type="entry name" value="L,D-TRANSPEPTIDASE"/>
    <property type="match status" value="1"/>
</dbReference>
<dbReference type="InterPro" id="IPR038063">
    <property type="entry name" value="Transpep_catalytic_dom"/>
</dbReference>
<evidence type="ECO:0000256" key="2">
    <source>
        <dbReference type="ARBA" id="ARBA00022679"/>
    </source>
</evidence>
<gene>
    <name evidence="9" type="ORF">P7H27_07355</name>
</gene>
<evidence type="ECO:0000256" key="1">
    <source>
        <dbReference type="ARBA" id="ARBA00004752"/>
    </source>
</evidence>
<feature type="active site" description="Nucleophile" evidence="6">
    <location>
        <position position="443"/>
    </location>
</feature>
<evidence type="ECO:0000256" key="5">
    <source>
        <dbReference type="ARBA" id="ARBA00023316"/>
    </source>
</evidence>
<dbReference type="SUPFAM" id="SSF143985">
    <property type="entry name" value="L,D-transpeptidase pre-catalytic domain-like"/>
    <property type="match status" value="1"/>
</dbReference>
<dbReference type="PANTHER" id="PTHR30582:SF33">
    <property type="entry name" value="EXPORTED PROTEIN"/>
    <property type="match status" value="1"/>
</dbReference>
<dbReference type="Pfam" id="PF03734">
    <property type="entry name" value="YkuD"/>
    <property type="match status" value="1"/>
</dbReference>
<keyword evidence="7" id="KW-1133">Transmembrane helix</keyword>
<dbReference type="Gene3D" id="2.40.440.10">
    <property type="entry name" value="L,D-transpeptidase catalytic domain-like"/>
    <property type="match status" value="1"/>
</dbReference>
<keyword evidence="4 6" id="KW-0573">Peptidoglycan synthesis</keyword>
<evidence type="ECO:0000313" key="10">
    <source>
        <dbReference type="Proteomes" id="UP001181046"/>
    </source>
</evidence>
<feature type="active site" description="Proton donor/acceptor" evidence="6">
    <location>
        <position position="422"/>
    </location>
</feature>
<dbReference type="PROSITE" id="PS52029">
    <property type="entry name" value="LD_TPASE"/>
    <property type="match status" value="1"/>
</dbReference>
<evidence type="ECO:0000256" key="7">
    <source>
        <dbReference type="SAM" id="Phobius"/>
    </source>
</evidence>
<sequence>MRRFGEDFFQQKTKRIVIIGLTVLLVVVSFYSFKSIQYADRFLPKTEINHIDVGGLTVDQANKKIDAELSDAPFAIQLNNTLWKKIKRSEFGWQQDYMNELIGIKEQQVPFAWGIRLFSGSQHQLASTYDQTQVNQLIENFGATLLQANLTRIPTKNASIEWGKKSFVIVPEKKGNTIDVAAVQKVLKQNLENGKQSVDAEDYYAQPVLTKNDSNLKKQKDKLNQFAKMKASYTISGQQVKIPSTELQSWLTTNEQAEISLNQEKVTAFVTKLNDEYNTKVNATQFNSTRRGSVAVPAGIYSWSVNIPAEVNELSAQILKGEDFNRVPIVESDAPNVQTTIGNTYMEIDLQNQHMWYYKEGNVQFETDIVSGKPSTPTPPGLNYLVSKSTDQVLRGFNDDGSKYASPVSYWMPIDHTGVGIHDSNWQSAYGGDLWLSRGSHGCLNTPPERMAELYPILEVGTPVFVF</sequence>
<dbReference type="InterPro" id="IPR038054">
    <property type="entry name" value="LD_TPept-like_central_sf"/>
</dbReference>
<keyword evidence="3 6" id="KW-0133">Cell shape</keyword>
<evidence type="ECO:0000313" key="9">
    <source>
        <dbReference type="EMBL" id="MDT2759579.1"/>
    </source>
</evidence>
<comment type="pathway">
    <text evidence="1 6">Cell wall biogenesis; peptidoglycan biosynthesis.</text>
</comment>
<keyword evidence="2" id="KW-0808">Transferase</keyword>
<keyword evidence="7" id="KW-0812">Transmembrane</keyword>
<keyword evidence="10" id="KW-1185">Reference proteome</keyword>
<dbReference type="InterPro" id="IPR005490">
    <property type="entry name" value="LD_TPept_cat_dom"/>
</dbReference>
<dbReference type="Gene3D" id="3.10.20.800">
    <property type="match status" value="1"/>
</dbReference>
<evidence type="ECO:0000256" key="6">
    <source>
        <dbReference type="PROSITE-ProRule" id="PRU01373"/>
    </source>
</evidence>
<evidence type="ECO:0000259" key="8">
    <source>
        <dbReference type="PROSITE" id="PS52029"/>
    </source>
</evidence>
<evidence type="ECO:0000256" key="3">
    <source>
        <dbReference type="ARBA" id="ARBA00022960"/>
    </source>
</evidence>
<reference evidence="9" key="1">
    <citation type="submission" date="2023-03" db="EMBL/GenBank/DDBJ databases">
        <authorList>
            <person name="Shen W."/>
            <person name="Cai J."/>
        </authorList>
    </citation>
    <scope>NUCLEOTIDE SEQUENCE</scope>
    <source>
        <strain evidence="9">P66-3</strain>
    </source>
</reference>
<keyword evidence="5 6" id="KW-0961">Cell wall biogenesis/degradation</keyword>
<dbReference type="Proteomes" id="UP001181046">
    <property type="component" value="Unassembled WGS sequence"/>
</dbReference>
<dbReference type="EMBL" id="JARQAJ010000004">
    <property type="protein sequence ID" value="MDT2759579.1"/>
    <property type="molecule type" value="Genomic_DNA"/>
</dbReference>
<accession>A0ABU3FA84</accession>
<comment type="caution">
    <text evidence="9">The sequence shown here is derived from an EMBL/GenBank/DDBJ whole genome shotgun (WGS) entry which is preliminary data.</text>
</comment>
<dbReference type="InterPro" id="IPR050979">
    <property type="entry name" value="LD-transpeptidase"/>
</dbReference>
<evidence type="ECO:0000256" key="4">
    <source>
        <dbReference type="ARBA" id="ARBA00022984"/>
    </source>
</evidence>
<dbReference type="InterPro" id="IPR022029">
    <property type="entry name" value="YoaR-like_PG-bd"/>
</dbReference>
<dbReference type="SUPFAM" id="SSF141523">
    <property type="entry name" value="L,D-transpeptidase catalytic domain-like"/>
    <property type="match status" value="1"/>
</dbReference>
<dbReference type="CDD" id="cd16913">
    <property type="entry name" value="YkuD_like"/>
    <property type="match status" value="1"/>
</dbReference>
<dbReference type="RefSeq" id="WP_311829951.1">
    <property type="nucleotide sequence ID" value="NZ_JARQAJ010000004.1"/>
</dbReference>